<keyword evidence="2" id="KW-0964">Secreted</keyword>
<proteinExistence type="predicted"/>
<sequence>MKHKTLNQWKYWKLGFLITTAALGQGLALAQAPGNVTGNLALWLKADSEITTNVSNEVTIWGDQSGNSFDALATYNNTDNNFTTITQPTLLPNNFNFNPALDFESDTDALWSEDFSTALNDTFIEQFFAQKEIVTSGKVISFDRSSTGSDRTKIFDYGIFNSDFYQTRIDNNTAPKYSYGSGPSNGVIRSVYTGKATAAPPAAVDATVTAVNNGVSIAPSAPVFGNFTGTRRYAVGYTDIGAKDEGFVGKVSELITYNRVLTAVERSRVNSYLAIKYGVTLDQASGQNYVASDGTTLMWDASVNTTYNKDIFGIGRDNDSDLHQKVSRSQNADDVLIVATTNNFTLPNDDASRTDIASDLSFATFANNNGATSSVKTELPTDITAPQINARIAREWQVQLENFTQPVNFKFDGFASNASATYYLVKDSDGDFSTGSVRVGALNANGEIANITLADGEFITLMLVNDSDGDGVSNDVEVANGTSTTNACDPMQAPGYTSYDASNATWAAADCDGDGVTNGDEAINGTDPYSNTDSDGDGIP</sequence>
<feature type="region of interest" description="Disordered" evidence="5">
    <location>
        <begin position="518"/>
        <end position="540"/>
    </location>
</feature>
<evidence type="ECO:0000256" key="2">
    <source>
        <dbReference type="ARBA" id="ARBA00022525"/>
    </source>
</evidence>
<reference evidence="8 9" key="1">
    <citation type="submission" date="2019-10" db="EMBL/GenBank/DDBJ databases">
        <title>Cardiobacteriales fam. a chemoheterotrophic member of the order Cardiobacteriales, and proposal of Cardiobacteriales fam. nov.</title>
        <authorList>
            <person name="Wang C."/>
        </authorList>
    </citation>
    <scope>NUCLEOTIDE SEQUENCE [LARGE SCALE GENOMIC DNA]</scope>
    <source>
        <strain evidence="8 9">ML27</strain>
    </source>
</reference>
<evidence type="ECO:0000256" key="5">
    <source>
        <dbReference type="SAM" id="MobiDB-lite"/>
    </source>
</evidence>
<protein>
    <recommendedName>
        <fullName evidence="7">DUF8202 domain-containing protein</fullName>
    </recommendedName>
</protein>
<feature type="chain" id="PRO_5026715882" description="DUF8202 domain-containing protein" evidence="6">
    <location>
        <begin position="31"/>
        <end position="540"/>
    </location>
</feature>
<dbReference type="Pfam" id="PF26628">
    <property type="entry name" value="DUF8202"/>
    <property type="match status" value="1"/>
</dbReference>
<evidence type="ECO:0000313" key="9">
    <source>
        <dbReference type="Proteomes" id="UP000471298"/>
    </source>
</evidence>
<keyword evidence="9" id="KW-1185">Reference proteome</keyword>
<evidence type="ECO:0000256" key="4">
    <source>
        <dbReference type="ARBA" id="ARBA00022837"/>
    </source>
</evidence>
<evidence type="ECO:0000313" key="8">
    <source>
        <dbReference type="EMBL" id="MPV85964.1"/>
    </source>
</evidence>
<evidence type="ECO:0000256" key="1">
    <source>
        <dbReference type="ARBA" id="ARBA00004613"/>
    </source>
</evidence>
<keyword evidence="4" id="KW-0106">Calcium</keyword>
<dbReference type="RefSeq" id="WP_152809753.1">
    <property type="nucleotide sequence ID" value="NZ_WHNW01000004.1"/>
</dbReference>
<dbReference type="InterPro" id="IPR059100">
    <property type="entry name" value="TSP3_bac"/>
</dbReference>
<dbReference type="InParanoid" id="A0A6N7ESZ9"/>
<accession>A0A6N7ESZ9</accession>
<name>A0A6N7ESZ9_9GAMM</name>
<feature type="domain" description="DUF8202" evidence="7">
    <location>
        <begin position="265"/>
        <end position="456"/>
    </location>
</feature>
<comment type="caution">
    <text evidence="8">The sequence shown here is derived from an EMBL/GenBank/DDBJ whole genome shotgun (WGS) entry which is preliminary data.</text>
</comment>
<keyword evidence="3 6" id="KW-0732">Signal</keyword>
<evidence type="ECO:0000256" key="6">
    <source>
        <dbReference type="SAM" id="SignalP"/>
    </source>
</evidence>
<dbReference type="InterPro" id="IPR058515">
    <property type="entry name" value="DUF8202"/>
</dbReference>
<dbReference type="EMBL" id="WHNW01000004">
    <property type="protein sequence ID" value="MPV85964.1"/>
    <property type="molecule type" value="Genomic_DNA"/>
</dbReference>
<organism evidence="8 9">
    <name type="scientific">Ostreibacterium oceani</name>
    <dbReference type="NCBI Taxonomy" id="2654998"/>
    <lineage>
        <taxon>Bacteria</taxon>
        <taxon>Pseudomonadati</taxon>
        <taxon>Pseudomonadota</taxon>
        <taxon>Gammaproteobacteria</taxon>
        <taxon>Cardiobacteriales</taxon>
        <taxon>Ostreibacteriaceae</taxon>
        <taxon>Ostreibacterium</taxon>
    </lineage>
</organism>
<dbReference type="Pfam" id="PF18884">
    <property type="entry name" value="TSP3_bac"/>
    <property type="match status" value="2"/>
</dbReference>
<dbReference type="Proteomes" id="UP000471298">
    <property type="component" value="Unassembled WGS sequence"/>
</dbReference>
<evidence type="ECO:0000259" key="7">
    <source>
        <dbReference type="Pfam" id="PF26628"/>
    </source>
</evidence>
<evidence type="ECO:0000256" key="3">
    <source>
        <dbReference type="ARBA" id="ARBA00022729"/>
    </source>
</evidence>
<dbReference type="AlphaFoldDB" id="A0A6N7ESZ9"/>
<feature type="non-terminal residue" evidence="8">
    <location>
        <position position="540"/>
    </location>
</feature>
<gene>
    <name evidence="8" type="ORF">GCU85_04355</name>
</gene>
<comment type="subcellular location">
    <subcellularLocation>
        <location evidence="1">Secreted</location>
    </subcellularLocation>
</comment>
<feature type="signal peptide" evidence="6">
    <location>
        <begin position="1"/>
        <end position="30"/>
    </location>
</feature>